<dbReference type="AlphaFoldDB" id="A0A453G8D6"/>
<dbReference type="Proteomes" id="UP000015105">
    <property type="component" value="Chromosome 3D"/>
</dbReference>
<keyword evidence="2" id="KW-1185">Reference proteome</keyword>
<protein>
    <recommendedName>
        <fullName evidence="3">NET domain-containing protein</fullName>
    </recommendedName>
</protein>
<proteinExistence type="predicted"/>
<reference evidence="2" key="2">
    <citation type="journal article" date="2017" name="Nat. Plants">
        <title>The Aegilops tauschii genome reveals multiple impacts of transposons.</title>
        <authorList>
            <person name="Zhao G."/>
            <person name="Zou C."/>
            <person name="Li K."/>
            <person name="Wang K."/>
            <person name="Li T."/>
            <person name="Gao L."/>
            <person name="Zhang X."/>
            <person name="Wang H."/>
            <person name="Yang Z."/>
            <person name="Liu X."/>
            <person name="Jiang W."/>
            <person name="Mao L."/>
            <person name="Kong X."/>
            <person name="Jiao Y."/>
            <person name="Jia J."/>
        </authorList>
    </citation>
    <scope>NUCLEOTIDE SEQUENCE [LARGE SCALE GENOMIC DNA]</scope>
    <source>
        <strain evidence="2">cv. AL8/78</strain>
    </source>
</reference>
<dbReference type="EnsemblPlants" id="AET3Gv20924900.5">
    <property type="protein sequence ID" value="AET3Gv20924900.5"/>
    <property type="gene ID" value="AET3Gv20924900"/>
</dbReference>
<name>A0A453G8D6_AEGTS</name>
<evidence type="ECO:0000313" key="1">
    <source>
        <dbReference type="EnsemblPlants" id="AET3Gv20924900.5"/>
    </source>
</evidence>
<reference evidence="1" key="3">
    <citation type="journal article" date="2017" name="Nature">
        <title>Genome sequence of the progenitor of the wheat D genome Aegilops tauschii.</title>
        <authorList>
            <person name="Luo M.C."/>
            <person name="Gu Y.Q."/>
            <person name="Puiu D."/>
            <person name="Wang H."/>
            <person name="Twardziok S.O."/>
            <person name="Deal K.R."/>
            <person name="Huo N."/>
            <person name="Zhu T."/>
            <person name="Wang L."/>
            <person name="Wang Y."/>
            <person name="McGuire P.E."/>
            <person name="Liu S."/>
            <person name="Long H."/>
            <person name="Ramasamy R.K."/>
            <person name="Rodriguez J.C."/>
            <person name="Van S.L."/>
            <person name="Yuan L."/>
            <person name="Wang Z."/>
            <person name="Xia Z."/>
            <person name="Xiao L."/>
            <person name="Anderson O.D."/>
            <person name="Ouyang S."/>
            <person name="Liang Y."/>
            <person name="Zimin A.V."/>
            <person name="Pertea G."/>
            <person name="Qi P."/>
            <person name="Bennetzen J.L."/>
            <person name="Dai X."/>
            <person name="Dawson M.W."/>
            <person name="Muller H.G."/>
            <person name="Kugler K."/>
            <person name="Rivarola-Duarte L."/>
            <person name="Spannagl M."/>
            <person name="Mayer K.F.X."/>
            <person name="Lu F.H."/>
            <person name="Bevan M.W."/>
            <person name="Leroy P."/>
            <person name="Li P."/>
            <person name="You F.M."/>
            <person name="Sun Q."/>
            <person name="Liu Z."/>
            <person name="Lyons E."/>
            <person name="Wicker T."/>
            <person name="Salzberg S.L."/>
            <person name="Devos K.M."/>
            <person name="Dvorak J."/>
        </authorList>
    </citation>
    <scope>NUCLEOTIDE SEQUENCE [LARGE SCALE GENOMIC DNA]</scope>
    <source>
        <strain evidence="1">cv. AL8/78</strain>
    </source>
</reference>
<accession>A0A453G8D6</accession>
<reference evidence="1" key="4">
    <citation type="submission" date="2019-03" db="UniProtKB">
        <authorList>
            <consortium name="EnsemblPlants"/>
        </authorList>
    </citation>
    <scope>IDENTIFICATION</scope>
</reference>
<evidence type="ECO:0008006" key="3">
    <source>
        <dbReference type="Google" id="ProtNLM"/>
    </source>
</evidence>
<dbReference type="Gramene" id="AET3Gv20924900.5">
    <property type="protein sequence ID" value="AET3Gv20924900.5"/>
    <property type="gene ID" value="AET3Gv20924900"/>
</dbReference>
<reference evidence="1" key="5">
    <citation type="journal article" date="2021" name="G3 (Bethesda)">
        <title>Aegilops tauschii genome assembly Aet v5.0 features greater sequence contiguity and improved annotation.</title>
        <authorList>
            <person name="Wang L."/>
            <person name="Zhu T."/>
            <person name="Rodriguez J.C."/>
            <person name="Deal K.R."/>
            <person name="Dubcovsky J."/>
            <person name="McGuire P.E."/>
            <person name="Lux T."/>
            <person name="Spannagl M."/>
            <person name="Mayer K.F.X."/>
            <person name="Baldrich P."/>
            <person name="Meyers B.C."/>
            <person name="Huo N."/>
            <person name="Gu Y.Q."/>
            <person name="Zhou H."/>
            <person name="Devos K.M."/>
            <person name="Bennetzen J.L."/>
            <person name="Unver T."/>
            <person name="Budak H."/>
            <person name="Gulick P.J."/>
            <person name="Galiba G."/>
            <person name="Kalapos B."/>
            <person name="Nelson D.R."/>
            <person name="Li P."/>
            <person name="You F.M."/>
            <person name="Luo M.C."/>
            <person name="Dvorak J."/>
        </authorList>
    </citation>
    <scope>NUCLEOTIDE SEQUENCE [LARGE SCALE GENOMIC DNA]</scope>
    <source>
        <strain evidence="1">cv. AL8/78</strain>
    </source>
</reference>
<organism evidence="1 2">
    <name type="scientific">Aegilops tauschii subsp. strangulata</name>
    <name type="common">Goatgrass</name>
    <dbReference type="NCBI Taxonomy" id="200361"/>
    <lineage>
        <taxon>Eukaryota</taxon>
        <taxon>Viridiplantae</taxon>
        <taxon>Streptophyta</taxon>
        <taxon>Embryophyta</taxon>
        <taxon>Tracheophyta</taxon>
        <taxon>Spermatophyta</taxon>
        <taxon>Magnoliopsida</taxon>
        <taxon>Liliopsida</taxon>
        <taxon>Poales</taxon>
        <taxon>Poaceae</taxon>
        <taxon>BOP clade</taxon>
        <taxon>Pooideae</taxon>
        <taxon>Triticodae</taxon>
        <taxon>Triticeae</taxon>
        <taxon>Triticinae</taxon>
        <taxon>Aegilops</taxon>
    </lineage>
</organism>
<reference evidence="2" key="1">
    <citation type="journal article" date="2014" name="Science">
        <title>Ancient hybridizations among the ancestral genomes of bread wheat.</title>
        <authorList>
            <consortium name="International Wheat Genome Sequencing Consortium,"/>
            <person name="Marcussen T."/>
            <person name="Sandve S.R."/>
            <person name="Heier L."/>
            <person name="Spannagl M."/>
            <person name="Pfeifer M."/>
            <person name="Jakobsen K.S."/>
            <person name="Wulff B.B."/>
            <person name="Steuernagel B."/>
            <person name="Mayer K.F."/>
            <person name="Olsen O.A."/>
        </authorList>
    </citation>
    <scope>NUCLEOTIDE SEQUENCE [LARGE SCALE GENOMIC DNA]</scope>
    <source>
        <strain evidence="2">cv. AL8/78</strain>
    </source>
</reference>
<evidence type="ECO:0000313" key="2">
    <source>
        <dbReference type="Proteomes" id="UP000015105"/>
    </source>
</evidence>
<sequence>GQAEAKGSALREARRGKRRIRSCACYLPPRIFGCIFALSEFRSEKLPSNHGSGSYEDGIAPPSVKKQKTVTVSTIDAYEESHGHIDSDIFAQLTRDIRLIEESGKTRQEAAKMFSDGLLRKLAKMEQGVYDLLDTVASKCRSMTTPEKIELGRRIRKLPETALDHMVEDDTTLWRLYYYVETALKAKQDRTVTPP</sequence>